<keyword evidence="7" id="KW-0675">Receptor</keyword>
<keyword evidence="6 9" id="KW-0472">Membrane</keyword>
<dbReference type="PRINTS" id="PR00237">
    <property type="entry name" value="GPCRRHODOPSN"/>
</dbReference>
<evidence type="ECO:0000256" key="2">
    <source>
        <dbReference type="ARBA" id="ARBA00022475"/>
    </source>
</evidence>
<reference evidence="12" key="1">
    <citation type="submission" date="2025-08" db="UniProtKB">
        <authorList>
            <consortium name="RefSeq"/>
        </authorList>
    </citation>
    <scope>IDENTIFICATION</scope>
    <source>
        <tissue evidence="12">Testes</tissue>
    </source>
</reference>
<dbReference type="Pfam" id="PF00001">
    <property type="entry name" value="7tm_1"/>
    <property type="match status" value="1"/>
</dbReference>
<feature type="transmembrane region" description="Helical" evidence="9">
    <location>
        <begin position="63"/>
        <end position="84"/>
    </location>
</feature>
<gene>
    <name evidence="12" type="primary">LOC102807799</name>
</gene>
<dbReference type="PANTHER" id="PTHR22752">
    <property type="entry name" value="G PROTEIN-COUPLED RECEPTOR"/>
    <property type="match status" value="1"/>
</dbReference>
<keyword evidence="3 9" id="KW-0812">Transmembrane</keyword>
<dbReference type="Gene3D" id="1.20.1070.10">
    <property type="entry name" value="Rhodopsin 7-helix transmembrane proteins"/>
    <property type="match status" value="1"/>
</dbReference>
<dbReference type="PANTHER" id="PTHR22752:SF14">
    <property type="entry name" value="G-PROTEIN COUPLED RECEPTORS FAMILY 1 PROFILE DOMAIN-CONTAINING PROTEIN"/>
    <property type="match status" value="1"/>
</dbReference>
<keyword evidence="11" id="KW-1185">Reference proteome</keyword>
<feature type="transmembrane region" description="Helical" evidence="9">
    <location>
        <begin position="186"/>
        <end position="208"/>
    </location>
</feature>
<evidence type="ECO:0000256" key="3">
    <source>
        <dbReference type="ARBA" id="ARBA00022692"/>
    </source>
</evidence>
<organism evidence="11 12">
    <name type="scientific">Saccoglossus kowalevskii</name>
    <name type="common">Acorn worm</name>
    <dbReference type="NCBI Taxonomy" id="10224"/>
    <lineage>
        <taxon>Eukaryota</taxon>
        <taxon>Metazoa</taxon>
        <taxon>Hemichordata</taxon>
        <taxon>Enteropneusta</taxon>
        <taxon>Harrimaniidae</taxon>
        <taxon>Saccoglossus</taxon>
    </lineage>
</organism>
<evidence type="ECO:0000259" key="10">
    <source>
        <dbReference type="PROSITE" id="PS50262"/>
    </source>
</evidence>
<feature type="transmembrane region" description="Helical" evidence="9">
    <location>
        <begin position="27"/>
        <end position="51"/>
    </location>
</feature>
<feature type="transmembrane region" description="Helical" evidence="9">
    <location>
        <begin position="143"/>
        <end position="166"/>
    </location>
</feature>
<feature type="transmembrane region" description="Helical" evidence="9">
    <location>
        <begin position="104"/>
        <end position="122"/>
    </location>
</feature>
<evidence type="ECO:0000256" key="9">
    <source>
        <dbReference type="SAM" id="Phobius"/>
    </source>
</evidence>
<evidence type="ECO:0000256" key="8">
    <source>
        <dbReference type="ARBA" id="ARBA00023224"/>
    </source>
</evidence>
<dbReference type="Proteomes" id="UP000694865">
    <property type="component" value="Unplaced"/>
</dbReference>
<dbReference type="PROSITE" id="PS50262">
    <property type="entry name" value="G_PROTEIN_RECEP_F1_2"/>
    <property type="match status" value="1"/>
</dbReference>
<evidence type="ECO:0000256" key="5">
    <source>
        <dbReference type="ARBA" id="ARBA00023040"/>
    </source>
</evidence>
<dbReference type="InterPro" id="IPR017452">
    <property type="entry name" value="GPCR_Rhodpsn_7TM"/>
</dbReference>
<evidence type="ECO:0000256" key="7">
    <source>
        <dbReference type="ARBA" id="ARBA00023170"/>
    </source>
</evidence>
<proteinExistence type="predicted"/>
<evidence type="ECO:0000256" key="6">
    <source>
        <dbReference type="ARBA" id="ARBA00023136"/>
    </source>
</evidence>
<keyword evidence="8" id="KW-0807">Transducer</keyword>
<feature type="domain" description="G-protein coupled receptors family 1 profile" evidence="10">
    <location>
        <begin position="43"/>
        <end position="215"/>
    </location>
</feature>
<sequence length="215" mass="23437">MAGVNNSTIATEEGMGQLEPCTTVLNIILPCVMAVLIVGTVFGNAVVMVVIGKTPATRQAMDCLLLNLVFAGFIYGIFVLPLTLISSAYGRWTFGPTTCKVKGFATALLSSVSWGTLALISLEKYIAILKPLRYTQLVTKNRILASVTILWSSMAIITLPPFFGWAKYDFIPVTCTCAIVWRESPSYLYTSLCVGFLPSALLINYAYLNILKVTR</sequence>
<keyword evidence="2" id="KW-1003">Cell membrane</keyword>
<dbReference type="SUPFAM" id="SSF81321">
    <property type="entry name" value="Family A G protein-coupled receptor-like"/>
    <property type="match status" value="1"/>
</dbReference>
<keyword evidence="4 9" id="KW-1133">Transmembrane helix</keyword>
<evidence type="ECO:0000313" key="11">
    <source>
        <dbReference type="Proteomes" id="UP000694865"/>
    </source>
</evidence>
<name>A0ABM0MEY6_SACKO</name>
<keyword evidence="5" id="KW-0297">G-protein coupled receptor</keyword>
<evidence type="ECO:0000256" key="4">
    <source>
        <dbReference type="ARBA" id="ARBA00022989"/>
    </source>
</evidence>
<dbReference type="InterPro" id="IPR000276">
    <property type="entry name" value="GPCR_Rhodpsn"/>
</dbReference>
<protein>
    <submittedName>
        <fullName evidence="12">Melanopsin-like</fullName>
    </submittedName>
</protein>
<comment type="subcellular location">
    <subcellularLocation>
        <location evidence="1">Cell membrane</location>
        <topology evidence="1">Multi-pass membrane protein</topology>
    </subcellularLocation>
</comment>
<evidence type="ECO:0000313" key="12">
    <source>
        <dbReference type="RefSeq" id="XP_006818577.1"/>
    </source>
</evidence>
<dbReference type="RefSeq" id="XP_006818577.1">
    <property type="nucleotide sequence ID" value="XM_006818514.1"/>
</dbReference>
<accession>A0ABM0MEY6</accession>
<evidence type="ECO:0000256" key="1">
    <source>
        <dbReference type="ARBA" id="ARBA00004651"/>
    </source>
</evidence>
<dbReference type="GeneID" id="102807799"/>